<dbReference type="SUPFAM" id="SSF143430">
    <property type="entry name" value="TTP0101/SSO1404-like"/>
    <property type="match status" value="1"/>
</dbReference>
<keyword evidence="2" id="KW-0479">Metal-binding</keyword>
<dbReference type="AlphaFoldDB" id="A0A2H0ULB4"/>
<evidence type="ECO:0000256" key="1">
    <source>
        <dbReference type="ARBA" id="ARBA00022722"/>
    </source>
</evidence>
<name>A0A2H0ULB4_9BACT</name>
<keyword evidence="4" id="KW-0378">Hydrolase</keyword>
<gene>
    <name evidence="8" type="primary">cas2</name>
    <name evidence="8" type="ORF">COU11_01815</name>
</gene>
<sequence>MKDLKKKPRKKQGRAAKVTMRALEILSETAMSLPDFVGAFLTAGYGASVGKMERARGGGAVDLEDINIRKYREMMYRLRRDKMVSDTRSPKGEIQYTLTEEGREYLEALRKTVPRLWLIPNYPKEESEEYILVTFDIPEKEKKKRDWLRAVLKRMEFVMVQQSVWIGKVKIPKDLIRDLKEKNLLDCVEFMETRRMGTLSAE</sequence>
<dbReference type="Pfam" id="PF20803">
    <property type="entry name" value="PaaX_M"/>
    <property type="match status" value="1"/>
</dbReference>
<evidence type="ECO:0000256" key="5">
    <source>
        <dbReference type="ARBA" id="ARBA00022842"/>
    </source>
</evidence>
<keyword evidence="1" id="KW-0540">Nuclease</keyword>
<keyword evidence="3 8" id="KW-0255">Endonuclease</keyword>
<evidence type="ECO:0000256" key="4">
    <source>
        <dbReference type="ARBA" id="ARBA00022801"/>
    </source>
</evidence>
<dbReference type="GO" id="GO:0004521">
    <property type="term" value="F:RNA endonuclease activity"/>
    <property type="evidence" value="ECO:0007669"/>
    <property type="project" value="InterPro"/>
</dbReference>
<evidence type="ECO:0000256" key="2">
    <source>
        <dbReference type="ARBA" id="ARBA00022723"/>
    </source>
</evidence>
<evidence type="ECO:0000313" key="9">
    <source>
        <dbReference type="Proteomes" id="UP000229526"/>
    </source>
</evidence>
<evidence type="ECO:0000313" key="8">
    <source>
        <dbReference type="EMBL" id="PIR87193.1"/>
    </source>
</evidence>
<feature type="domain" description="Transcriptional repressor PaaX-like central Cas2-like" evidence="7">
    <location>
        <begin position="130"/>
        <end position="197"/>
    </location>
</feature>
<comment type="caution">
    <text evidence="8">The sequence shown here is derived from an EMBL/GenBank/DDBJ whole genome shotgun (WGS) entry which is preliminary data.</text>
</comment>
<proteinExistence type="predicted"/>
<dbReference type="NCBIfam" id="TIGR01573">
    <property type="entry name" value="cas2"/>
    <property type="match status" value="1"/>
</dbReference>
<dbReference type="Proteomes" id="UP000229526">
    <property type="component" value="Unassembled WGS sequence"/>
</dbReference>
<organism evidence="8 9">
    <name type="scientific">Candidatus Harrisonbacteria bacterium CG10_big_fil_rev_8_21_14_0_10_49_15</name>
    <dbReference type="NCBI Taxonomy" id="1974587"/>
    <lineage>
        <taxon>Bacteria</taxon>
        <taxon>Candidatus Harrisoniibacteriota</taxon>
    </lineage>
</organism>
<dbReference type="Gene3D" id="3.30.70.2650">
    <property type="match status" value="1"/>
</dbReference>
<dbReference type="GO" id="GO:0043571">
    <property type="term" value="P:maintenance of CRISPR repeat elements"/>
    <property type="evidence" value="ECO:0007669"/>
    <property type="project" value="InterPro"/>
</dbReference>
<dbReference type="InterPro" id="IPR021127">
    <property type="entry name" value="CRISPR_associated_Cas2"/>
</dbReference>
<dbReference type="EMBL" id="PFBD01000017">
    <property type="protein sequence ID" value="PIR87193.1"/>
    <property type="molecule type" value="Genomic_DNA"/>
</dbReference>
<evidence type="ECO:0000259" key="7">
    <source>
        <dbReference type="Pfam" id="PF20803"/>
    </source>
</evidence>
<dbReference type="InterPro" id="IPR048846">
    <property type="entry name" value="PaaX-like_central"/>
</dbReference>
<protein>
    <submittedName>
        <fullName evidence="8">CRISPR-associated endonuclease Cas2</fullName>
    </submittedName>
</protein>
<evidence type="ECO:0000256" key="3">
    <source>
        <dbReference type="ARBA" id="ARBA00022759"/>
    </source>
</evidence>
<reference evidence="9" key="1">
    <citation type="submission" date="2017-09" db="EMBL/GenBank/DDBJ databases">
        <title>Depth-based differentiation of microbial function through sediment-hosted aquifers and enrichment of novel symbionts in the deep terrestrial subsurface.</title>
        <authorList>
            <person name="Probst A.J."/>
            <person name="Ladd B."/>
            <person name="Jarett J.K."/>
            <person name="Geller-Mcgrath D.E."/>
            <person name="Sieber C.M.K."/>
            <person name="Emerson J.B."/>
            <person name="Anantharaman K."/>
            <person name="Thomas B.C."/>
            <person name="Malmstrom R."/>
            <person name="Stieglmeier M."/>
            <person name="Klingl A."/>
            <person name="Woyke T."/>
            <person name="Ryan C.M."/>
            <person name="Banfield J.F."/>
        </authorList>
    </citation>
    <scope>NUCLEOTIDE SEQUENCE [LARGE SCALE GENOMIC DNA]</scope>
</reference>
<keyword evidence="5" id="KW-0460">Magnesium</keyword>
<keyword evidence="6" id="KW-0051">Antiviral defense</keyword>
<evidence type="ECO:0000256" key="6">
    <source>
        <dbReference type="ARBA" id="ARBA00023118"/>
    </source>
</evidence>
<accession>A0A2H0ULB4</accession>